<reference evidence="2" key="1">
    <citation type="submission" date="2014-09" db="EMBL/GenBank/DDBJ databases">
        <authorList>
            <person name="Magalhaes I.L.F."/>
            <person name="Oliveira U."/>
            <person name="Santos F.R."/>
            <person name="Vidigal T.H.D.A."/>
            <person name="Brescovit A.D."/>
            <person name="Santos A.J."/>
        </authorList>
    </citation>
    <scope>NUCLEOTIDE SEQUENCE</scope>
    <source>
        <tissue evidence="2">Shoot tissue taken approximately 20 cm above the soil surface</tissue>
    </source>
</reference>
<sequence length="42" mass="4166">MRGGRRGRPSASGTCRAAAAAIGSSPPSSPRKPPCSNVREGA</sequence>
<reference evidence="2" key="2">
    <citation type="journal article" date="2015" name="Data Brief">
        <title>Shoot transcriptome of the giant reed, Arundo donax.</title>
        <authorList>
            <person name="Barrero R.A."/>
            <person name="Guerrero F.D."/>
            <person name="Moolhuijzen P."/>
            <person name="Goolsby J.A."/>
            <person name="Tidwell J."/>
            <person name="Bellgard S.E."/>
            <person name="Bellgard M.I."/>
        </authorList>
    </citation>
    <scope>NUCLEOTIDE SEQUENCE</scope>
    <source>
        <tissue evidence="2">Shoot tissue taken approximately 20 cm above the soil surface</tissue>
    </source>
</reference>
<protein>
    <submittedName>
        <fullName evidence="2">Uncharacterized protein</fullName>
    </submittedName>
</protein>
<dbReference type="AlphaFoldDB" id="A0A0A9DZH0"/>
<accession>A0A0A9DZH0</accession>
<organism evidence="2">
    <name type="scientific">Arundo donax</name>
    <name type="common">Giant reed</name>
    <name type="synonym">Donax arundinaceus</name>
    <dbReference type="NCBI Taxonomy" id="35708"/>
    <lineage>
        <taxon>Eukaryota</taxon>
        <taxon>Viridiplantae</taxon>
        <taxon>Streptophyta</taxon>
        <taxon>Embryophyta</taxon>
        <taxon>Tracheophyta</taxon>
        <taxon>Spermatophyta</taxon>
        <taxon>Magnoliopsida</taxon>
        <taxon>Liliopsida</taxon>
        <taxon>Poales</taxon>
        <taxon>Poaceae</taxon>
        <taxon>PACMAD clade</taxon>
        <taxon>Arundinoideae</taxon>
        <taxon>Arundineae</taxon>
        <taxon>Arundo</taxon>
    </lineage>
</organism>
<feature type="compositionally biased region" description="Low complexity" evidence="1">
    <location>
        <begin position="9"/>
        <end position="26"/>
    </location>
</feature>
<proteinExistence type="predicted"/>
<name>A0A0A9DZH0_ARUDO</name>
<feature type="region of interest" description="Disordered" evidence="1">
    <location>
        <begin position="1"/>
        <end position="42"/>
    </location>
</feature>
<evidence type="ECO:0000256" key="1">
    <source>
        <dbReference type="SAM" id="MobiDB-lite"/>
    </source>
</evidence>
<dbReference type="EMBL" id="GBRH01208773">
    <property type="protein sequence ID" value="JAD89122.1"/>
    <property type="molecule type" value="Transcribed_RNA"/>
</dbReference>
<evidence type="ECO:0000313" key="2">
    <source>
        <dbReference type="EMBL" id="JAD89122.1"/>
    </source>
</evidence>